<protein>
    <submittedName>
        <fullName evidence="1">Uncharacterized protein</fullName>
    </submittedName>
</protein>
<evidence type="ECO:0000313" key="1">
    <source>
        <dbReference type="EMBL" id="AFU02780.1"/>
    </source>
</evidence>
<dbReference type="Proteomes" id="UP000006304">
    <property type="component" value="Chromosome"/>
</dbReference>
<gene>
    <name evidence="1" type="ORF">O3I_024125</name>
</gene>
<name>K0F120_NOCB7</name>
<dbReference type="RefSeq" id="WP_014985635.1">
    <property type="nucleotide sequence ID" value="NC_018681.1"/>
</dbReference>
<reference evidence="1 2" key="1">
    <citation type="journal article" date="2012" name="J. Bacteriol.">
        <title>Complete genome sequence of Nocardia brasiliensis HUJEG-1.</title>
        <authorList>
            <person name="Vera-Cabrera L."/>
            <person name="Ortiz-Lopez R."/>
            <person name="Elizondo-Gonzalez R."/>
            <person name="Perez-Maya A.A."/>
            <person name="Ocampo-Candiani J."/>
        </authorList>
    </citation>
    <scope>NUCLEOTIDE SEQUENCE [LARGE SCALE GENOMIC DNA]</scope>
    <source>
        <strain evidence="2">ATCC 700358</strain>
    </source>
</reference>
<dbReference type="KEGG" id="nbr:O3I_024125"/>
<dbReference type="HOGENOM" id="CLU_2451648_0_0_11"/>
<evidence type="ECO:0000313" key="2">
    <source>
        <dbReference type="Proteomes" id="UP000006304"/>
    </source>
</evidence>
<keyword evidence="2" id="KW-1185">Reference proteome</keyword>
<dbReference type="EMBL" id="CP003876">
    <property type="protein sequence ID" value="AFU02780.1"/>
    <property type="molecule type" value="Genomic_DNA"/>
</dbReference>
<accession>K0F120</accession>
<organism evidence="1 2">
    <name type="scientific">Nocardia brasiliensis (strain ATCC 700358 / HUJEG-1)</name>
    <dbReference type="NCBI Taxonomy" id="1133849"/>
    <lineage>
        <taxon>Bacteria</taxon>
        <taxon>Bacillati</taxon>
        <taxon>Actinomycetota</taxon>
        <taxon>Actinomycetes</taxon>
        <taxon>Mycobacteriales</taxon>
        <taxon>Nocardiaceae</taxon>
        <taxon>Nocardia</taxon>
    </lineage>
</organism>
<sequence>MPAYLGTDNAPDRRGAKVQVDYFAVSEGGGVTLEWCPARSLALAAMLVSGEAEPDMDALSKAASELAKIARTGNVPPSMRHVGNIAQYM</sequence>
<dbReference type="AlphaFoldDB" id="K0F120"/>
<proteinExistence type="predicted"/>